<sequence>MGLPLYGRTWQLKDPRFHGVGAPAVGVGSGQDGALTYAEVVKFNRDHKAKVVYDWDTVSVYSVVRTSWVEYDDTTIVTAKIRYARGLELRGYFFWVANGDYEGKILERGM</sequence>
<dbReference type="Gene3D" id="3.10.50.10">
    <property type="match status" value="1"/>
</dbReference>
<evidence type="ECO:0000256" key="5">
    <source>
        <dbReference type="ARBA" id="ARBA00023295"/>
    </source>
</evidence>
<proteinExistence type="inferred from homology"/>
<dbReference type="InterPro" id="IPR001223">
    <property type="entry name" value="Glyco_hydro18_cat"/>
</dbReference>
<dbReference type="GO" id="GO:0005576">
    <property type="term" value="C:extracellular region"/>
    <property type="evidence" value="ECO:0007669"/>
    <property type="project" value="TreeGrafter"/>
</dbReference>
<evidence type="ECO:0000256" key="1">
    <source>
        <dbReference type="ARBA" id="ARBA00008682"/>
    </source>
</evidence>
<protein>
    <submittedName>
        <fullName evidence="7">Class V chitinase CHIT5b</fullName>
    </submittedName>
</protein>
<organism evidence="7">
    <name type="scientific">Sesamum angustifolium</name>
    <dbReference type="NCBI Taxonomy" id="2727405"/>
    <lineage>
        <taxon>Eukaryota</taxon>
        <taxon>Viridiplantae</taxon>
        <taxon>Streptophyta</taxon>
        <taxon>Embryophyta</taxon>
        <taxon>Tracheophyta</taxon>
        <taxon>Spermatophyta</taxon>
        <taxon>Magnoliopsida</taxon>
        <taxon>eudicotyledons</taxon>
        <taxon>Gunneridae</taxon>
        <taxon>Pentapetalae</taxon>
        <taxon>asterids</taxon>
        <taxon>lamiids</taxon>
        <taxon>Lamiales</taxon>
        <taxon>Pedaliaceae</taxon>
        <taxon>Sesamum</taxon>
    </lineage>
</organism>
<keyword evidence="2" id="KW-0732">Signal</keyword>
<dbReference type="GO" id="GO:0006032">
    <property type="term" value="P:chitin catabolic process"/>
    <property type="evidence" value="ECO:0007669"/>
    <property type="project" value="TreeGrafter"/>
</dbReference>
<dbReference type="FunFam" id="3.10.50.10:FF:000003">
    <property type="entry name" value="Class V chitinase CHIT5b"/>
    <property type="match status" value="1"/>
</dbReference>
<evidence type="ECO:0000256" key="3">
    <source>
        <dbReference type="ARBA" id="ARBA00022801"/>
    </source>
</evidence>
<dbReference type="GO" id="GO:0008061">
    <property type="term" value="F:chitin binding"/>
    <property type="evidence" value="ECO:0007669"/>
    <property type="project" value="TreeGrafter"/>
</dbReference>
<dbReference type="Pfam" id="PF00704">
    <property type="entry name" value="Glyco_hydro_18"/>
    <property type="match status" value="1"/>
</dbReference>
<evidence type="ECO:0000256" key="4">
    <source>
        <dbReference type="ARBA" id="ARBA00023180"/>
    </source>
</evidence>
<reference evidence="7" key="2">
    <citation type="journal article" date="2024" name="Plant">
        <title>Genomic evolution and insights into agronomic trait innovations of Sesamum species.</title>
        <authorList>
            <person name="Miao H."/>
            <person name="Wang L."/>
            <person name="Qu L."/>
            <person name="Liu H."/>
            <person name="Sun Y."/>
            <person name="Le M."/>
            <person name="Wang Q."/>
            <person name="Wei S."/>
            <person name="Zheng Y."/>
            <person name="Lin W."/>
            <person name="Duan Y."/>
            <person name="Cao H."/>
            <person name="Xiong S."/>
            <person name="Wang X."/>
            <person name="Wei L."/>
            <person name="Li C."/>
            <person name="Ma Q."/>
            <person name="Ju M."/>
            <person name="Zhao R."/>
            <person name="Li G."/>
            <person name="Mu C."/>
            <person name="Tian Q."/>
            <person name="Mei H."/>
            <person name="Zhang T."/>
            <person name="Gao T."/>
            <person name="Zhang H."/>
        </authorList>
    </citation>
    <scope>NUCLEOTIDE SEQUENCE</scope>
    <source>
        <strain evidence="7">G01</strain>
    </source>
</reference>
<comment type="caution">
    <text evidence="7">The sequence shown here is derived from an EMBL/GenBank/DDBJ whole genome shotgun (WGS) entry which is preliminary data.</text>
</comment>
<dbReference type="PANTHER" id="PTHR11177">
    <property type="entry name" value="CHITINASE"/>
    <property type="match status" value="1"/>
</dbReference>
<dbReference type="InterPro" id="IPR050314">
    <property type="entry name" value="Glycosyl_Hydrlase_18"/>
</dbReference>
<evidence type="ECO:0000256" key="2">
    <source>
        <dbReference type="ARBA" id="ARBA00022729"/>
    </source>
</evidence>
<keyword evidence="5" id="KW-0326">Glycosidase</keyword>
<keyword evidence="3" id="KW-0378">Hydrolase</keyword>
<dbReference type="InterPro" id="IPR029070">
    <property type="entry name" value="Chitinase_insertion_sf"/>
</dbReference>
<comment type="similarity">
    <text evidence="1">Belongs to the glycosyl hydrolase 18 family. Chitinase class V subfamily.</text>
</comment>
<keyword evidence="4" id="KW-0325">Glycoprotein</keyword>
<dbReference type="GO" id="GO:0005975">
    <property type="term" value="P:carbohydrate metabolic process"/>
    <property type="evidence" value="ECO:0007669"/>
    <property type="project" value="InterPro"/>
</dbReference>
<accession>A0AAW2KM80</accession>
<dbReference type="PROSITE" id="PS51910">
    <property type="entry name" value="GH18_2"/>
    <property type="match status" value="1"/>
</dbReference>
<reference evidence="7" key="1">
    <citation type="submission" date="2020-06" db="EMBL/GenBank/DDBJ databases">
        <authorList>
            <person name="Li T."/>
            <person name="Hu X."/>
            <person name="Zhang T."/>
            <person name="Song X."/>
            <person name="Zhang H."/>
            <person name="Dai N."/>
            <person name="Sheng W."/>
            <person name="Hou X."/>
            <person name="Wei L."/>
        </authorList>
    </citation>
    <scope>NUCLEOTIDE SEQUENCE</scope>
    <source>
        <strain evidence="7">G01</strain>
        <tissue evidence="7">Leaf</tissue>
    </source>
</reference>
<dbReference type="GO" id="GO:0004568">
    <property type="term" value="F:chitinase activity"/>
    <property type="evidence" value="ECO:0007669"/>
    <property type="project" value="TreeGrafter"/>
</dbReference>
<dbReference type="InterPro" id="IPR017853">
    <property type="entry name" value="GH"/>
</dbReference>
<dbReference type="AlphaFoldDB" id="A0AAW2KM80"/>
<dbReference type="PANTHER" id="PTHR11177:SF396">
    <property type="entry name" value="NOD FACTOR HYDROLASE PROTEIN 1"/>
    <property type="match status" value="1"/>
</dbReference>
<evidence type="ECO:0000259" key="6">
    <source>
        <dbReference type="PROSITE" id="PS51910"/>
    </source>
</evidence>
<name>A0AAW2KM80_9LAMI</name>
<gene>
    <name evidence="7" type="ORF">Sangu_3020300</name>
</gene>
<dbReference type="SUPFAM" id="SSF54556">
    <property type="entry name" value="Chitinase insertion domain"/>
    <property type="match status" value="1"/>
</dbReference>
<dbReference type="SUPFAM" id="SSF51445">
    <property type="entry name" value="(Trans)glycosidases"/>
    <property type="match status" value="1"/>
</dbReference>
<feature type="domain" description="GH18" evidence="6">
    <location>
        <begin position="1"/>
        <end position="110"/>
    </location>
</feature>
<dbReference type="EMBL" id="JACGWK010000091">
    <property type="protein sequence ID" value="KAL0307593.1"/>
    <property type="molecule type" value="Genomic_DNA"/>
</dbReference>
<evidence type="ECO:0000313" key="7">
    <source>
        <dbReference type="EMBL" id="KAL0307593.1"/>
    </source>
</evidence>